<evidence type="ECO:0000313" key="9">
    <source>
        <dbReference type="Proteomes" id="UP001153269"/>
    </source>
</evidence>
<dbReference type="PROSITE" id="PS00010">
    <property type="entry name" value="ASX_HYDROXYL"/>
    <property type="match status" value="1"/>
</dbReference>
<evidence type="ECO:0000313" key="8">
    <source>
        <dbReference type="EMBL" id="CAB1460177.1"/>
    </source>
</evidence>
<dbReference type="FunFam" id="2.10.25.10:FF:000006">
    <property type="entry name" value="Versican core protein-like isoform 1"/>
    <property type="match status" value="1"/>
</dbReference>
<evidence type="ECO:0000256" key="3">
    <source>
        <dbReference type="ARBA" id="ARBA00022737"/>
    </source>
</evidence>
<dbReference type="CDD" id="cd00054">
    <property type="entry name" value="EGF_CA"/>
    <property type="match status" value="1"/>
</dbReference>
<evidence type="ECO:0000256" key="5">
    <source>
        <dbReference type="ARBA" id="ARBA00023180"/>
    </source>
</evidence>
<dbReference type="InterPro" id="IPR000742">
    <property type="entry name" value="EGF"/>
</dbReference>
<keyword evidence="5" id="KW-0325">Glycoprotein</keyword>
<keyword evidence="4 6" id="KW-1015">Disulfide bond</keyword>
<keyword evidence="9" id="KW-1185">Reference proteome</keyword>
<dbReference type="SMART" id="SM00181">
    <property type="entry name" value="EGF"/>
    <property type="match status" value="1"/>
</dbReference>
<dbReference type="InterPro" id="IPR000152">
    <property type="entry name" value="EGF-type_Asp/Asn_hydroxyl_site"/>
</dbReference>
<dbReference type="InterPro" id="IPR001881">
    <property type="entry name" value="EGF-like_Ca-bd_dom"/>
</dbReference>
<comment type="caution">
    <text evidence="6">Lacks conserved residue(s) required for the propagation of feature annotation.</text>
</comment>
<evidence type="ECO:0000256" key="4">
    <source>
        <dbReference type="ARBA" id="ARBA00023157"/>
    </source>
</evidence>
<evidence type="ECO:0000256" key="6">
    <source>
        <dbReference type="PROSITE-ProRule" id="PRU00076"/>
    </source>
</evidence>
<feature type="domain" description="EGF-like" evidence="7">
    <location>
        <begin position="77"/>
        <end position="113"/>
    </location>
</feature>
<name>A0A9N7VVK5_PLEPL</name>
<evidence type="ECO:0000259" key="7">
    <source>
        <dbReference type="PROSITE" id="PS50026"/>
    </source>
</evidence>
<feature type="disulfide bond" evidence="6">
    <location>
        <begin position="103"/>
        <end position="112"/>
    </location>
</feature>
<dbReference type="SUPFAM" id="SSF57196">
    <property type="entry name" value="EGF/Laminin"/>
    <property type="match status" value="1"/>
</dbReference>
<dbReference type="EMBL" id="CADEAL010004465">
    <property type="protein sequence ID" value="CAB1460177.1"/>
    <property type="molecule type" value="Genomic_DNA"/>
</dbReference>
<keyword evidence="2" id="KW-0732">Signal</keyword>
<dbReference type="PROSITE" id="PS00022">
    <property type="entry name" value="EGF_1"/>
    <property type="match status" value="1"/>
</dbReference>
<dbReference type="Gene3D" id="2.10.25.10">
    <property type="entry name" value="Laminin"/>
    <property type="match status" value="1"/>
</dbReference>
<dbReference type="Pfam" id="PF00008">
    <property type="entry name" value="EGF"/>
    <property type="match status" value="1"/>
</dbReference>
<dbReference type="PRINTS" id="PR00010">
    <property type="entry name" value="EGFBLOOD"/>
</dbReference>
<organism evidence="8 9">
    <name type="scientific">Pleuronectes platessa</name>
    <name type="common">European plaice</name>
    <dbReference type="NCBI Taxonomy" id="8262"/>
    <lineage>
        <taxon>Eukaryota</taxon>
        <taxon>Metazoa</taxon>
        <taxon>Chordata</taxon>
        <taxon>Craniata</taxon>
        <taxon>Vertebrata</taxon>
        <taxon>Euteleostomi</taxon>
        <taxon>Actinopterygii</taxon>
        <taxon>Neopterygii</taxon>
        <taxon>Teleostei</taxon>
        <taxon>Neoteleostei</taxon>
        <taxon>Acanthomorphata</taxon>
        <taxon>Carangaria</taxon>
        <taxon>Pleuronectiformes</taxon>
        <taxon>Pleuronectoidei</taxon>
        <taxon>Pleuronectidae</taxon>
        <taxon>Pleuronectes</taxon>
    </lineage>
</organism>
<evidence type="ECO:0000256" key="1">
    <source>
        <dbReference type="ARBA" id="ARBA00022536"/>
    </source>
</evidence>
<protein>
    <recommendedName>
        <fullName evidence="7">EGF-like domain-containing protein</fullName>
    </recommendedName>
</protein>
<accession>A0A9N7VVK5</accession>
<dbReference type="AlphaFoldDB" id="A0A9N7VVK5"/>
<dbReference type="GO" id="GO:0005112">
    <property type="term" value="F:Notch binding"/>
    <property type="evidence" value="ECO:0007669"/>
    <property type="project" value="TreeGrafter"/>
</dbReference>
<dbReference type="PROSITE" id="PS50026">
    <property type="entry name" value="EGF_3"/>
    <property type="match status" value="1"/>
</dbReference>
<sequence length="120" mass="13232">GAYYPGYIRHLSSSSHFPSLTFIFSPSYLFRSLSVPNTRNVSVLHALPHADEERAVLSIEGRRKLFDFAGMIFGETHIDDCQSNPCQNGGTCIDEINSFVCLCLPSYGGATCEKGNHVDK</sequence>
<proteinExistence type="predicted"/>
<feature type="non-terminal residue" evidence="8">
    <location>
        <position position="120"/>
    </location>
</feature>
<keyword evidence="3" id="KW-0677">Repeat</keyword>
<dbReference type="GO" id="GO:0007219">
    <property type="term" value="P:Notch signaling pathway"/>
    <property type="evidence" value="ECO:0007669"/>
    <property type="project" value="TreeGrafter"/>
</dbReference>
<dbReference type="PANTHER" id="PTHR12916">
    <property type="entry name" value="CYTOCHROME C OXIDASE POLYPEPTIDE VIC-2"/>
    <property type="match status" value="1"/>
</dbReference>
<dbReference type="GO" id="GO:0005509">
    <property type="term" value="F:calcium ion binding"/>
    <property type="evidence" value="ECO:0007669"/>
    <property type="project" value="InterPro"/>
</dbReference>
<evidence type="ECO:0000256" key="2">
    <source>
        <dbReference type="ARBA" id="ARBA00022729"/>
    </source>
</evidence>
<dbReference type="SMART" id="SM00179">
    <property type="entry name" value="EGF_CA"/>
    <property type="match status" value="1"/>
</dbReference>
<dbReference type="PANTHER" id="PTHR12916:SF4">
    <property type="entry name" value="UNINFLATABLE, ISOFORM C"/>
    <property type="match status" value="1"/>
</dbReference>
<reference evidence="8" key="1">
    <citation type="submission" date="2020-03" db="EMBL/GenBank/DDBJ databases">
        <authorList>
            <person name="Weist P."/>
        </authorList>
    </citation>
    <scope>NUCLEOTIDE SEQUENCE</scope>
</reference>
<dbReference type="Proteomes" id="UP001153269">
    <property type="component" value="Unassembled WGS sequence"/>
</dbReference>
<keyword evidence="1 6" id="KW-0245">EGF-like domain</keyword>
<comment type="caution">
    <text evidence="8">The sequence shown here is derived from an EMBL/GenBank/DDBJ whole genome shotgun (WGS) entry which is preliminary data.</text>
</comment>
<gene>
    <name evidence="8" type="ORF">PLEPLA_LOCUS48014</name>
</gene>